<evidence type="ECO:0000313" key="1">
    <source>
        <dbReference type="EMBL" id="MBB6343196.1"/>
    </source>
</evidence>
<gene>
    <name evidence="1" type="ORF">HNP49_003394</name>
</gene>
<dbReference type="Proteomes" id="UP000557193">
    <property type="component" value="Unassembled WGS sequence"/>
</dbReference>
<keyword evidence="2" id="KW-1185">Reference proteome</keyword>
<evidence type="ECO:0008006" key="3">
    <source>
        <dbReference type="Google" id="ProtNLM"/>
    </source>
</evidence>
<comment type="caution">
    <text evidence="1">The sequence shown here is derived from an EMBL/GenBank/DDBJ whole genome shotgun (WGS) entry which is preliminary data.</text>
</comment>
<name>A0A7X0BXA1_9PSED</name>
<sequence>MKPTLDVSEAVLVLVGKFSPTLITPGWLANYGLISLEQAKEAEVSISHPEVSQFSFGALTLFVDSNRLQVKTNQSPFVEIGDFAAKLLAELLHSTPVWAVGINLSQHYRVDLEARDRFGERLSPRELWGDWGKNTFNHDADKSSGLVSVTMRQGRDLHDRESGHIEVRIESSSVVKGSALNIHVNDHYSIGESDKIFDSFRASEIIRVGFDASIRRSEQIASGIVEQIQ</sequence>
<evidence type="ECO:0000313" key="2">
    <source>
        <dbReference type="Proteomes" id="UP000557193"/>
    </source>
</evidence>
<accession>A0A7X0BXA1</accession>
<reference evidence="1 2" key="1">
    <citation type="submission" date="2020-08" db="EMBL/GenBank/DDBJ databases">
        <title>Functional genomics of gut bacteria from endangered species of beetles.</title>
        <authorList>
            <person name="Carlos-Shanley C."/>
        </authorList>
    </citation>
    <scope>NUCLEOTIDE SEQUENCE [LARGE SCALE GENOMIC DNA]</scope>
    <source>
        <strain evidence="1 2">S00202</strain>
    </source>
</reference>
<dbReference type="AlphaFoldDB" id="A0A7X0BXA1"/>
<protein>
    <recommendedName>
        <fullName evidence="3">TIGR04255 family protein</fullName>
    </recommendedName>
</protein>
<organism evidence="1 2">
    <name type="scientific">Pseudomonas fluvialis</name>
    <dbReference type="NCBI Taxonomy" id="1793966"/>
    <lineage>
        <taxon>Bacteria</taxon>
        <taxon>Pseudomonadati</taxon>
        <taxon>Pseudomonadota</taxon>
        <taxon>Gammaproteobacteria</taxon>
        <taxon>Pseudomonadales</taxon>
        <taxon>Pseudomonadaceae</taxon>
        <taxon>Pseudomonas</taxon>
    </lineage>
</organism>
<dbReference type="EMBL" id="JACHLL010000007">
    <property type="protein sequence ID" value="MBB6343196.1"/>
    <property type="molecule type" value="Genomic_DNA"/>
</dbReference>
<dbReference type="RefSeq" id="WP_184685239.1">
    <property type="nucleotide sequence ID" value="NZ_JACHLL010000007.1"/>
</dbReference>
<proteinExistence type="predicted"/>